<sequence length="50" mass="5077">MNLAQAAEYGVAQLQRYPQALVEGGLAQVSEQAPGGFVGDIPGCGGAEEQ</sequence>
<evidence type="ECO:0000313" key="1">
    <source>
        <dbReference type="EMBL" id="VVP56782.1"/>
    </source>
</evidence>
<dbReference type="Proteomes" id="UP000327111">
    <property type="component" value="Unassembled WGS sequence"/>
</dbReference>
<dbReference type="EMBL" id="CABVIF010000055">
    <property type="protein sequence ID" value="VVP56782.1"/>
    <property type="molecule type" value="Genomic_DNA"/>
</dbReference>
<protein>
    <submittedName>
        <fullName evidence="1">Uncharacterized protein</fullName>
    </submittedName>
</protein>
<reference evidence="1 2" key="1">
    <citation type="submission" date="2019-09" db="EMBL/GenBank/DDBJ databases">
        <authorList>
            <person name="Chandra G."/>
            <person name="Truman W A."/>
        </authorList>
    </citation>
    <scope>NUCLEOTIDE SEQUENCE [LARGE SCALE GENOMIC DNA]</scope>
    <source>
        <strain evidence="1">PS854</strain>
    </source>
</reference>
<accession>A0A5E7Q3T7</accession>
<proteinExistence type="predicted"/>
<evidence type="ECO:0000313" key="2">
    <source>
        <dbReference type="Proteomes" id="UP000327111"/>
    </source>
</evidence>
<organism evidence="1 2">
    <name type="scientific">Pseudomonas fluorescens</name>
    <dbReference type="NCBI Taxonomy" id="294"/>
    <lineage>
        <taxon>Bacteria</taxon>
        <taxon>Pseudomonadati</taxon>
        <taxon>Pseudomonadota</taxon>
        <taxon>Gammaproteobacteria</taxon>
        <taxon>Pseudomonadales</taxon>
        <taxon>Pseudomonadaceae</taxon>
        <taxon>Pseudomonas</taxon>
    </lineage>
</organism>
<name>A0A5E7Q3T7_PSEFL</name>
<gene>
    <name evidence="1" type="ORF">PS854_05718</name>
</gene>
<dbReference type="AlphaFoldDB" id="A0A5E7Q3T7"/>